<dbReference type="AlphaFoldDB" id="A0A8H8A1X4"/>
<proteinExistence type="predicted"/>
<gene>
    <name evidence="2" type="ORF">BJ554DRAFT_6862</name>
</gene>
<reference evidence="2 3" key="1">
    <citation type="journal article" name="Sci. Rep.">
        <title>Genome-scale phylogenetic analyses confirm Olpidium as the closest living zoosporic fungus to the non-flagellated, terrestrial fungi.</title>
        <authorList>
            <person name="Chang Y."/>
            <person name="Rochon D."/>
            <person name="Sekimoto S."/>
            <person name="Wang Y."/>
            <person name="Chovatia M."/>
            <person name="Sandor L."/>
            <person name="Salamov A."/>
            <person name="Grigoriev I.V."/>
            <person name="Stajich J.E."/>
            <person name="Spatafora J.W."/>
        </authorList>
    </citation>
    <scope>NUCLEOTIDE SEQUENCE [LARGE SCALE GENOMIC DNA]</scope>
    <source>
        <strain evidence="2">S191</strain>
    </source>
</reference>
<comment type="caution">
    <text evidence="2">The sequence shown here is derived from an EMBL/GenBank/DDBJ whole genome shotgun (WGS) entry which is preliminary data.</text>
</comment>
<dbReference type="EMBL" id="JAEFCI010000493">
    <property type="protein sequence ID" value="KAG5463504.1"/>
    <property type="molecule type" value="Genomic_DNA"/>
</dbReference>
<organism evidence="2 3">
    <name type="scientific">Olpidium bornovanus</name>
    <dbReference type="NCBI Taxonomy" id="278681"/>
    <lineage>
        <taxon>Eukaryota</taxon>
        <taxon>Fungi</taxon>
        <taxon>Fungi incertae sedis</taxon>
        <taxon>Olpidiomycota</taxon>
        <taxon>Olpidiomycotina</taxon>
        <taxon>Olpidiomycetes</taxon>
        <taxon>Olpidiales</taxon>
        <taxon>Olpidiaceae</taxon>
        <taxon>Olpidium</taxon>
    </lineage>
</organism>
<feature type="compositionally biased region" description="Basic residues" evidence="1">
    <location>
        <begin position="57"/>
        <end position="67"/>
    </location>
</feature>
<keyword evidence="3" id="KW-1185">Reference proteome</keyword>
<accession>A0A8H8A1X4</accession>
<evidence type="ECO:0000313" key="3">
    <source>
        <dbReference type="Proteomes" id="UP000673691"/>
    </source>
</evidence>
<name>A0A8H8A1X4_9FUNG</name>
<evidence type="ECO:0000313" key="2">
    <source>
        <dbReference type="EMBL" id="KAG5463504.1"/>
    </source>
</evidence>
<feature type="region of interest" description="Disordered" evidence="1">
    <location>
        <begin position="21"/>
        <end position="89"/>
    </location>
</feature>
<sequence>MGVAGFTPMWRRSRDPVILSWDEFDPPNPPTPAAAQEKGKRARHHAVLPGQTAPLSKTKRLAFHRGKPAAGLTGVGKLDTSAEKMPERG</sequence>
<evidence type="ECO:0000256" key="1">
    <source>
        <dbReference type="SAM" id="MobiDB-lite"/>
    </source>
</evidence>
<feature type="compositionally biased region" description="Basic and acidic residues" evidence="1">
    <location>
        <begin position="80"/>
        <end position="89"/>
    </location>
</feature>
<protein>
    <submittedName>
        <fullName evidence="2">Uncharacterized protein</fullName>
    </submittedName>
</protein>
<dbReference type="Proteomes" id="UP000673691">
    <property type="component" value="Unassembled WGS sequence"/>
</dbReference>